<name>A0A2S4V6M1_9BASI</name>
<gene>
    <name evidence="1" type="ORF">PSHT_10930</name>
</gene>
<dbReference type="AlphaFoldDB" id="A0A2S4V6M1"/>
<comment type="caution">
    <text evidence="1">The sequence shown here is derived from an EMBL/GenBank/DDBJ whole genome shotgun (WGS) entry which is preliminary data.</text>
</comment>
<organism evidence="1 2">
    <name type="scientific">Puccinia striiformis</name>
    <dbReference type="NCBI Taxonomy" id="27350"/>
    <lineage>
        <taxon>Eukaryota</taxon>
        <taxon>Fungi</taxon>
        <taxon>Dikarya</taxon>
        <taxon>Basidiomycota</taxon>
        <taxon>Pucciniomycotina</taxon>
        <taxon>Pucciniomycetes</taxon>
        <taxon>Pucciniales</taxon>
        <taxon>Pucciniaceae</taxon>
        <taxon>Puccinia</taxon>
    </lineage>
</organism>
<protein>
    <submittedName>
        <fullName evidence="1">Uncharacterized protein</fullName>
    </submittedName>
</protein>
<dbReference type="EMBL" id="PKSM01000175">
    <property type="protein sequence ID" value="POW05105.1"/>
    <property type="molecule type" value="Genomic_DNA"/>
</dbReference>
<accession>A0A2S4V6M1</accession>
<evidence type="ECO:0000313" key="2">
    <source>
        <dbReference type="Proteomes" id="UP000238274"/>
    </source>
</evidence>
<reference evidence="1 2" key="1">
    <citation type="submission" date="2017-12" db="EMBL/GenBank/DDBJ databases">
        <title>Gene loss provides genomic basis for host adaptation in cereal stripe rust fungi.</title>
        <authorList>
            <person name="Xia C."/>
        </authorList>
    </citation>
    <scope>NUCLEOTIDE SEQUENCE [LARGE SCALE GENOMIC DNA]</scope>
    <source>
        <strain evidence="1 2">93TX-2</strain>
    </source>
</reference>
<keyword evidence="2" id="KW-1185">Reference proteome</keyword>
<evidence type="ECO:0000313" key="1">
    <source>
        <dbReference type="EMBL" id="POW05105.1"/>
    </source>
</evidence>
<dbReference type="VEuPathDB" id="FungiDB:PSHT_10930"/>
<proteinExistence type="predicted"/>
<dbReference type="Proteomes" id="UP000238274">
    <property type="component" value="Unassembled WGS sequence"/>
</dbReference>
<reference evidence="2" key="3">
    <citation type="journal article" date="2018" name="Mol. Plant Microbe Interact.">
        <title>Genome sequence resources for the wheat stripe rust pathogen (Puccinia striiformis f. sp. tritici) and the barley stripe rust pathogen (Puccinia striiformis f. sp. hordei).</title>
        <authorList>
            <person name="Xia C."/>
            <person name="Wang M."/>
            <person name="Yin C."/>
            <person name="Cornejo O.E."/>
            <person name="Hulbert S.H."/>
            <person name="Chen X."/>
        </authorList>
    </citation>
    <scope>NUCLEOTIDE SEQUENCE [LARGE SCALE GENOMIC DNA]</scope>
    <source>
        <strain evidence="2">93TX-2</strain>
    </source>
</reference>
<sequence>MNPIYQPCPSGSTPSGSTNQREFLACQAIQLPWIWSRLP</sequence>
<reference evidence="2" key="2">
    <citation type="journal article" date="2018" name="BMC Genomics">
        <title>Genomic insights into host adaptation between the wheat stripe rust pathogen (Puccinia striiformis f. sp. tritici) and the barley stripe rust pathogen (Puccinia striiformis f. sp. hordei).</title>
        <authorList>
            <person name="Xia C."/>
            <person name="Wang M."/>
            <person name="Yin C."/>
            <person name="Cornejo O.E."/>
            <person name="Hulbert S.H."/>
            <person name="Chen X."/>
        </authorList>
    </citation>
    <scope>NUCLEOTIDE SEQUENCE [LARGE SCALE GENOMIC DNA]</scope>
    <source>
        <strain evidence="2">93TX-2</strain>
    </source>
</reference>